<comment type="similarity">
    <text evidence="1">Belongs to the ROK (NagC/XylR) family.</text>
</comment>
<dbReference type="InterPro" id="IPR000600">
    <property type="entry name" value="ROK"/>
</dbReference>
<proteinExistence type="inferred from homology"/>
<dbReference type="Gene3D" id="3.30.420.40">
    <property type="match status" value="2"/>
</dbReference>
<dbReference type="InterPro" id="IPR043129">
    <property type="entry name" value="ATPase_NBD"/>
</dbReference>
<reference evidence="3" key="1">
    <citation type="submission" date="2018-12" db="EMBL/GenBank/DDBJ databases">
        <title>Tengunoibacter tsumagoiensis gen. nov., sp. nov., Dictyobacter kobayashii sp. nov., D. alpinus sp. nov., and D. joshuensis sp. nov. and description of Dictyobacteraceae fam. nov. within the order Ktedonobacterales isolated from Tengu-no-mugimeshi.</title>
        <authorList>
            <person name="Wang C.M."/>
            <person name="Zheng Y."/>
            <person name="Sakai Y."/>
            <person name="Toyoda A."/>
            <person name="Minakuchi Y."/>
            <person name="Abe K."/>
            <person name="Yokota A."/>
            <person name="Yabe S."/>
        </authorList>
    </citation>
    <scope>NUCLEOTIDE SEQUENCE [LARGE SCALE GENOMIC DNA]</scope>
    <source>
        <strain evidence="3">Uno3</strain>
    </source>
</reference>
<dbReference type="Proteomes" id="UP000287352">
    <property type="component" value="Unassembled WGS sequence"/>
</dbReference>
<evidence type="ECO:0000313" key="3">
    <source>
        <dbReference type="Proteomes" id="UP000287352"/>
    </source>
</evidence>
<dbReference type="AlphaFoldDB" id="A0A401ZXX5"/>
<gene>
    <name evidence="2" type="ORF">KTT_15420</name>
</gene>
<dbReference type="PANTHER" id="PTHR18964">
    <property type="entry name" value="ROK (REPRESSOR, ORF, KINASE) FAMILY"/>
    <property type="match status" value="1"/>
</dbReference>
<dbReference type="SUPFAM" id="SSF53067">
    <property type="entry name" value="Actin-like ATPase domain"/>
    <property type="match status" value="1"/>
</dbReference>
<sequence length="279" mass="30156">MTNYICIDVGGTTTRIATAESSERAEITIVERFPTQAKYELQLEALHSILVQIGQPAGIGLSLGGQMARDGRSVAVAPNLPDYVGQPLVETLEQRWHCPVRLGHDTVCGLLAEKNFGALQTSERCAYLTLSTGTGAAIFLGSPGLAISIEIGHQVLDSNPLICLCGQIGCLETCTGGRQLEQRLGYELTRIVDHGFWEQYCEKLAIGLVNLAHLTRVELVAVSGSIALKNEFLLPLLQRKIDERLLNARLTLTSALLGENAPLIGALALLQTPPERILH</sequence>
<evidence type="ECO:0000313" key="2">
    <source>
        <dbReference type="EMBL" id="GCE11683.1"/>
    </source>
</evidence>
<dbReference type="EMBL" id="BIFR01000001">
    <property type="protein sequence ID" value="GCE11683.1"/>
    <property type="molecule type" value="Genomic_DNA"/>
</dbReference>
<dbReference type="Pfam" id="PF00480">
    <property type="entry name" value="ROK"/>
    <property type="match status" value="1"/>
</dbReference>
<dbReference type="PANTHER" id="PTHR18964:SF149">
    <property type="entry name" value="BIFUNCTIONAL UDP-N-ACETYLGLUCOSAMINE 2-EPIMERASE_N-ACETYLMANNOSAMINE KINASE"/>
    <property type="match status" value="1"/>
</dbReference>
<keyword evidence="3" id="KW-1185">Reference proteome</keyword>
<protein>
    <submittedName>
        <fullName evidence="2">Glucokinase</fullName>
    </submittedName>
</protein>
<comment type="caution">
    <text evidence="2">The sequence shown here is derived from an EMBL/GenBank/DDBJ whole genome shotgun (WGS) entry which is preliminary data.</text>
</comment>
<dbReference type="GO" id="GO:0016301">
    <property type="term" value="F:kinase activity"/>
    <property type="evidence" value="ECO:0007669"/>
    <property type="project" value="UniProtKB-KW"/>
</dbReference>
<accession>A0A401ZXX5</accession>
<keyword evidence="2" id="KW-0418">Kinase</keyword>
<organism evidence="2 3">
    <name type="scientific">Tengunoibacter tsumagoiensis</name>
    <dbReference type="NCBI Taxonomy" id="2014871"/>
    <lineage>
        <taxon>Bacteria</taxon>
        <taxon>Bacillati</taxon>
        <taxon>Chloroflexota</taxon>
        <taxon>Ktedonobacteria</taxon>
        <taxon>Ktedonobacterales</taxon>
        <taxon>Dictyobacteraceae</taxon>
        <taxon>Tengunoibacter</taxon>
    </lineage>
</organism>
<name>A0A401ZXX5_9CHLR</name>
<keyword evidence="2" id="KW-0808">Transferase</keyword>
<evidence type="ECO:0000256" key="1">
    <source>
        <dbReference type="ARBA" id="ARBA00006479"/>
    </source>
</evidence>